<dbReference type="AlphaFoldDB" id="A0A0M2F365"/>
<dbReference type="GO" id="GO:0009098">
    <property type="term" value="P:L-leucine biosynthetic process"/>
    <property type="evidence" value="ECO:0007669"/>
    <property type="project" value="TreeGrafter"/>
</dbReference>
<keyword evidence="3" id="KW-0670">Pyruvate</keyword>
<dbReference type="RefSeq" id="WP_039312088.1">
    <property type="nucleotide sequence ID" value="NZ_JQOD01000001.1"/>
</dbReference>
<dbReference type="Proteomes" id="UP000029435">
    <property type="component" value="Unassembled WGS sequence"/>
</dbReference>
<evidence type="ECO:0000313" key="4">
    <source>
        <dbReference type="Proteomes" id="UP000029435"/>
    </source>
</evidence>
<evidence type="ECO:0000256" key="1">
    <source>
        <dbReference type="ARBA" id="ARBA00023211"/>
    </source>
</evidence>
<proteinExistence type="predicted"/>
<dbReference type="PANTHER" id="PTHR10277">
    <property type="entry name" value="HOMOCITRATE SYNTHASE-RELATED"/>
    <property type="match status" value="1"/>
</dbReference>
<feature type="domain" description="Pyruvate carboxyltransferase" evidence="2">
    <location>
        <begin position="1"/>
        <end position="261"/>
    </location>
</feature>
<keyword evidence="1" id="KW-0464">Manganese</keyword>
<dbReference type="GO" id="GO:0003852">
    <property type="term" value="F:2-isopropylmalate synthase activity"/>
    <property type="evidence" value="ECO:0007669"/>
    <property type="project" value="TreeGrafter"/>
</dbReference>
<gene>
    <name evidence="3" type="ORF">KU74_03020</name>
</gene>
<name>A0A0M2F365_9GAMM</name>
<comment type="caution">
    <text evidence="3">The sequence shown here is derived from an EMBL/GenBank/DDBJ whole genome shotgun (WGS) entry which is preliminary data.</text>
</comment>
<evidence type="ECO:0000313" key="3">
    <source>
        <dbReference type="EMBL" id="KGA35459.1"/>
    </source>
</evidence>
<accession>A0A0M2F365</accession>
<dbReference type="OrthoDB" id="9803573at2"/>
<dbReference type="CDD" id="cd07944">
    <property type="entry name" value="DRE_TIM_HOA_like"/>
    <property type="match status" value="1"/>
</dbReference>
<dbReference type="SUPFAM" id="SSF51569">
    <property type="entry name" value="Aldolase"/>
    <property type="match status" value="1"/>
</dbReference>
<organism evidence="3 4">
    <name type="scientific">Pectobacterium brasiliense</name>
    <dbReference type="NCBI Taxonomy" id="180957"/>
    <lineage>
        <taxon>Bacteria</taxon>
        <taxon>Pseudomonadati</taxon>
        <taxon>Pseudomonadota</taxon>
        <taxon>Gammaproteobacteria</taxon>
        <taxon>Enterobacterales</taxon>
        <taxon>Pectobacteriaceae</taxon>
        <taxon>Pectobacterium</taxon>
    </lineage>
</organism>
<sequence length="538" mass="60213">MKILDCTLRDGGYYNKWDFNFDVVNAYLEAVAAAKIDYVELGLRNFPQEGFLGPFAYTTESLINRLTLPEGPVYGVMIDAKTILSSGMSVEEAVDKLFVEKSESKLSLVRVAAHFHEVEHSEPIVNALKNKGYIVGYNLMQSGGKADDIIADKARQAVDWGCVDALYFADSLGNMDTKEVNRIIKALRTHWKGELGIHTHNNMAKALDNTLAAYESGVTWLDVTVTGMGRGAGNAQTENLLAVLSKTESPYQASPIYDLVVRYFDKMQKEYGWGSNFLYFIGAQNDVHPTYVQNLLSDERYGPDEIVGAIEYLSNAKASSYNGKVLEQALKLNDQIDIEEDGSNELIGRFDNREVLIIGGGESVLKYKNGILGYISEHNPIVLSINVNKNVPVEYVDYYIISHNAKFLAERSKYKDLTKPIILPKHRFNKDELSYLNPEIKVFDYGLRIEEDIYDIADTRCTIPSELTVGYAIAAAFIGNASSIKLVGFDGFEKGDNRQQEMVDLFIKINEFKQKKEILSLTPTSYPVKEGSVYAPFI</sequence>
<dbReference type="InterPro" id="IPR050073">
    <property type="entry name" value="2-IPM_HCS-like"/>
</dbReference>
<dbReference type="PROSITE" id="PS50991">
    <property type="entry name" value="PYR_CT"/>
    <property type="match status" value="1"/>
</dbReference>
<reference evidence="3 4" key="1">
    <citation type="submission" date="2014-08" db="EMBL/GenBank/DDBJ databases">
        <title>Genome sequences of NCPPB Pectobacterium isolates.</title>
        <authorList>
            <person name="Glover R.H."/>
            <person name="Sapp M."/>
            <person name="Elphinstone J."/>
        </authorList>
    </citation>
    <scope>NUCLEOTIDE SEQUENCE [LARGE SCALE GENOMIC DNA]</scope>
    <source>
        <strain evidence="3 4">LMG 21372</strain>
    </source>
</reference>
<dbReference type="PANTHER" id="PTHR10277:SF9">
    <property type="entry name" value="2-ISOPROPYLMALATE SYNTHASE 1, CHLOROPLASTIC-RELATED"/>
    <property type="match status" value="1"/>
</dbReference>
<dbReference type="Pfam" id="PF00682">
    <property type="entry name" value="HMGL-like"/>
    <property type="match status" value="1"/>
</dbReference>
<dbReference type="Gene3D" id="3.20.20.70">
    <property type="entry name" value="Aldolase class I"/>
    <property type="match status" value="1"/>
</dbReference>
<dbReference type="InterPro" id="IPR013785">
    <property type="entry name" value="Aldolase_TIM"/>
</dbReference>
<protein>
    <submittedName>
        <fullName evidence="3">Pyruvate carboxyltransferase</fullName>
    </submittedName>
</protein>
<evidence type="ECO:0000259" key="2">
    <source>
        <dbReference type="PROSITE" id="PS50991"/>
    </source>
</evidence>
<dbReference type="InterPro" id="IPR000891">
    <property type="entry name" value="PYR_CT"/>
</dbReference>
<dbReference type="EMBL" id="JQOD01000001">
    <property type="protein sequence ID" value="KGA35459.1"/>
    <property type="molecule type" value="Genomic_DNA"/>
</dbReference>
<keyword evidence="3" id="KW-0808">Transferase</keyword>